<dbReference type="InterPro" id="IPR050490">
    <property type="entry name" value="Bact_solute-bd_prot1"/>
</dbReference>
<dbReference type="PANTHER" id="PTHR43649:SF33">
    <property type="entry name" value="POLYGALACTURONAN_RHAMNOGALACTURONAN-BINDING PROTEIN YTCQ"/>
    <property type="match status" value="1"/>
</dbReference>
<evidence type="ECO:0000313" key="7">
    <source>
        <dbReference type="EMBL" id="OXS77551.1"/>
    </source>
</evidence>
<keyword evidence="2" id="KW-0732">Signal</keyword>
<protein>
    <recommendedName>
        <fullName evidence="6">Maltodextrin-binding protein</fullName>
    </recommendedName>
</protein>
<dbReference type="Pfam" id="PF01547">
    <property type="entry name" value="SBP_bac_1"/>
    <property type="match status" value="1"/>
</dbReference>
<keyword evidence="6" id="KW-0813">Transport</keyword>
<keyword evidence="6" id="KW-0762">Sugar transport</keyword>
<sequence length="428" mass="47333">MEMKKAFTLPFASVLIAGMLAGCGGESSSSGGSSSGDSDQVELKVFIGQPRFKEQYETYIDQFVAKQKEEEGRDVTVKLELPSVNEADELLKTRLASGDSPDVFALHAVNDIPVYDKAGYLEDLSGEPFVEKMYETVSPAVTKDDRVLALPLETLQWGYIYNKDLFEKHGVELPQTFTELEAAVKTFEEANVTPFIRAYKDSYIPQLFLPLTVGALESTSQAGFIDKMNADDTSFDQLKDEMFPIIDLVHAHGTDRPFEVGQDQGAAAFAAGEAAMWVQGPWMAESLMATNPDFNFGVAPLPINDDPNATLIDLSTSTSLAVSKQSEVKDVAKDFINYILDEQDSSELYESLGFNPISDVHTFEPYPWLVDSAKYVEEGKVYQDPSIPAAVKSASEKLLQSYYAEDATQDEVVEGLDRAWQEYNKLNK</sequence>
<dbReference type="InterPro" id="IPR006059">
    <property type="entry name" value="SBP"/>
</dbReference>
<evidence type="ECO:0000313" key="8">
    <source>
        <dbReference type="Proteomes" id="UP000215545"/>
    </source>
</evidence>
<dbReference type="InterPro" id="IPR006060">
    <property type="entry name" value="Maltose/Cyclodextrin-bd"/>
</dbReference>
<comment type="subcellular location">
    <subcellularLocation>
        <location evidence="6">Cell membrane</location>
        <topology evidence="6">Lipid-anchor</topology>
    </subcellularLocation>
</comment>
<name>A0ABX4E7I4_9BACI</name>
<gene>
    <name evidence="7" type="ORF">B1B05_11995</name>
</gene>
<keyword evidence="1 6" id="KW-1003">Cell membrane</keyword>
<evidence type="ECO:0000256" key="2">
    <source>
        <dbReference type="ARBA" id="ARBA00022729"/>
    </source>
</evidence>
<evidence type="ECO:0000256" key="6">
    <source>
        <dbReference type="RuleBase" id="RU365005"/>
    </source>
</evidence>
<comment type="caution">
    <text evidence="7">The sequence shown here is derived from an EMBL/GenBank/DDBJ whole genome shotgun (WGS) entry which is preliminary data.</text>
</comment>
<dbReference type="Gene3D" id="3.40.190.10">
    <property type="entry name" value="Periplasmic binding protein-like II"/>
    <property type="match status" value="2"/>
</dbReference>
<evidence type="ECO:0000256" key="1">
    <source>
        <dbReference type="ARBA" id="ARBA00022475"/>
    </source>
</evidence>
<evidence type="ECO:0000256" key="5">
    <source>
        <dbReference type="ARBA" id="ARBA00023288"/>
    </source>
</evidence>
<dbReference type="SUPFAM" id="SSF53850">
    <property type="entry name" value="Periplasmic binding protein-like II"/>
    <property type="match status" value="1"/>
</dbReference>
<reference evidence="8" key="1">
    <citation type="submission" date="2017-03" db="EMBL/GenBank/DDBJ databases">
        <title>Bacillus sp. V-88(T) DSM27956, whole genome shotgun sequencing project.</title>
        <authorList>
            <person name="Dastager S.G."/>
            <person name="Neurgaonkar P.S."/>
            <person name="Dharne M.S."/>
        </authorList>
    </citation>
    <scope>NUCLEOTIDE SEQUENCE [LARGE SCALE GENOMIC DNA]</scope>
    <source>
        <strain evidence="8">DSM 25145</strain>
    </source>
</reference>
<keyword evidence="4" id="KW-0564">Palmitate</keyword>
<dbReference type="PANTHER" id="PTHR43649">
    <property type="entry name" value="ARABINOSE-BINDING PROTEIN-RELATED"/>
    <property type="match status" value="1"/>
</dbReference>
<evidence type="ECO:0000256" key="4">
    <source>
        <dbReference type="ARBA" id="ARBA00023139"/>
    </source>
</evidence>
<dbReference type="PRINTS" id="PR00181">
    <property type="entry name" value="MALTOSEBP"/>
</dbReference>
<accession>A0ABX4E7I4</accession>
<keyword evidence="3" id="KW-0472">Membrane</keyword>
<keyword evidence="8" id="KW-1185">Reference proteome</keyword>
<dbReference type="PROSITE" id="PS51257">
    <property type="entry name" value="PROKAR_LIPOPROTEIN"/>
    <property type="match status" value="1"/>
</dbReference>
<proteinExistence type="inferred from homology"/>
<keyword evidence="5 6" id="KW-0449">Lipoprotein</keyword>
<evidence type="ECO:0000256" key="3">
    <source>
        <dbReference type="ARBA" id="ARBA00023136"/>
    </source>
</evidence>
<dbReference type="EMBL" id="MWSK01000005">
    <property type="protein sequence ID" value="OXS77551.1"/>
    <property type="molecule type" value="Genomic_DNA"/>
</dbReference>
<comment type="similarity">
    <text evidence="6">Belongs to the bacterial solute-binding protein 1 family.</text>
</comment>
<organism evidence="7 8">
    <name type="scientific">Domibacillus enclensis</name>
    <dbReference type="NCBI Taxonomy" id="1017273"/>
    <lineage>
        <taxon>Bacteria</taxon>
        <taxon>Bacillati</taxon>
        <taxon>Bacillota</taxon>
        <taxon>Bacilli</taxon>
        <taxon>Bacillales</taxon>
        <taxon>Bacillaceae</taxon>
        <taxon>Domibacillus</taxon>
    </lineage>
</organism>
<dbReference type="Proteomes" id="UP000215545">
    <property type="component" value="Unassembled WGS sequence"/>
</dbReference>